<name>A0A1W1I7U5_9BACT</name>
<evidence type="ECO:0000313" key="2">
    <source>
        <dbReference type="EMBL" id="SLM49055.1"/>
    </source>
</evidence>
<dbReference type="RefSeq" id="WP_080887354.1">
    <property type="nucleotide sequence ID" value="NZ_LT828648.1"/>
</dbReference>
<dbReference type="KEGG" id="nja:NSJP_2888"/>
<keyword evidence="1" id="KW-0812">Transmembrane</keyword>
<dbReference type="PANTHER" id="PTHR34989">
    <property type="entry name" value="PROTEIN HDED"/>
    <property type="match status" value="1"/>
</dbReference>
<feature type="transmembrane region" description="Helical" evidence="1">
    <location>
        <begin position="14"/>
        <end position="34"/>
    </location>
</feature>
<dbReference type="AlphaFoldDB" id="A0A1W1I7U5"/>
<dbReference type="OrthoDB" id="193343at2"/>
<dbReference type="GO" id="GO:0005886">
    <property type="term" value="C:plasma membrane"/>
    <property type="evidence" value="ECO:0007669"/>
    <property type="project" value="TreeGrafter"/>
</dbReference>
<keyword evidence="1" id="KW-1133">Transmembrane helix</keyword>
<reference evidence="2 3" key="1">
    <citation type="submission" date="2017-03" db="EMBL/GenBank/DDBJ databases">
        <authorList>
            <person name="Afonso C.L."/>
            <person name="Miller P.J."/>
            <person name="Scott M.A."/>
            <person name="Spackman E."/>
            <person name="Goraichik I."/>
            <person name="Dimitrov K.M."/>
            <person name="Suarez D.L."/>
            <person name="Swayne D.E."/>
        </authorList>
    </citation>
    <scope>NUCLEOTIDE SEQUENCE [LARGE SCALE GENOMIC DNA]</scope>
    <source>
        <strain evidence="2">Genome sequencing of Nitrospira japonica strain NJ11</strain>
    </source>
</reference>
<keyword evidence="1" id="KW-0472">Membrane</keyword>
<keyword evidence="3" id="KW-1185">Reference proteome</keyword>
<feature type="transmembrane region" description="Helical" evidence="1">
    <location>
        <begin position="40"/>
        <end position="62"/>
    </location>
</feature>
<evidence type="ECO:0008006" key="4">
    <source>
        <dbReference type="Google" id="ProtNLM"/>
    </source>
</evidence>
<gene>
    <name evidence="2" type="ORF">NSJP_2888</name>
</gene>
<feature type="transmembrane region" description="Helical" evidence="1">
    <location>
        <begin position="153"/>
        <end position="176"/>
    </location>
</feature>
<organism evidence="2 3">
    <name type="scientific">Nitrospira japonica</name>
    <dbReference type="NCBI Taxonomy" id="1325564"/>
    <lineage>
        <taxon>Bacteria</taxon>
        <taxon>Pseudomonadati</taxon>
        <taxon>Nitrospirota</taxon>
        <taxon>Nitrospiria</taxon>
        <taxon>Nitrospirales</taxon>
        <taxon>Nitrospiraceae</taxon>
        <taxon>Nitrospira</taxon>
    </lineage>
</organism>
<dbReference type="Pfam" id="PF03729">
    <property type="entry name" value="DUF308"/>
    <property type="match status" value="2"/>
</dbReference>
<evidence type="ECO:0000313" key="3">
    <source>
        <dbReference type="Proteomes" id="UP000192042"/>
    </source>
</evidence>
<sequence length="193" mass="20451">MIAFRMLDQLSRNWGWIALRGVAAVIFGVLAFAWPGVTLVVLALFFGAYALIDGICALVAAYRGREGSTPVWPLVLIGLLGVAAGIATFLWPEMTALALLMFIAFWALLIGIAQIAAAIRLRKEIDNEWILGTSGALSVLFGVLMIASPGAGALAVAWIIGGYSVAFGLLLIVLSLRLKKVADRMAPKLSAPV</sequence>
<protein>
    <recommendedName>
        <fullName evidence="4">HdeD family acid-resistance protein</fullName>
    </recommendedName>
</protein>
<accession>A0A1W1I7U5</accession>
<dbReference type="Proteomes" id="UP000192042">
    <property type="component" value="Chromosome I"/>
</dbReference>
<dbReference type="InterPro" id="IPR005325">
    <property type="entry name" value="DUF308_memb"/>
</dbReference>
<dbReference type="InterPro" id="IPR052712">
    <property type="entry name" value="Acid_resist_chaperone_HdeD"/>
</dbReference>
<dbReference type="EMBL" id="LT828648">
    <property type="protein sequence ID" value="SLM49055.1"/>
    <property type="molecule type" value="Genomic_DNA"/>
</dbReference>
<feature type="transmembrane region" description="Helical" evidence="1">
    <location>
        <begin position="129"/>
        <end position="147"/>
    </location>
</feature>
<dbReference type="PANTHER" id="PTHR34989:SF1">
    <property type="entry name" value="PROTEIN HDED"/>
    <property type="match status" value="1"/>
</dbReference>
<evidence type="ECO:0000256" key="1">
    <source>
        <dbReference type="SAM" id="Phobius"/>
    </source>
</evidence>
<proteinExistence type="predicted"/>
<dbReference type="STRING" id="1325564.NSJP_2888"/>
<feature type="transmembrane region" description="Helical" evidence="1">
    <location>
        <begin position="97"/>
        <end position="117"/>
    </location>
</feature>
<feature type="transmembrane region" description="Helical" evidence="1">
    <location>
        <begin position="71"/>
        <end position="91"/>
    </location>
</feature>